<organism evidence="4 5">
    <name type="scientific">Ambrosia artemisiifolia</name>
    <name type="common">Common ragweed</name>
    <dbReference type="NCBI Taxonomy" id="4212"/>
    <lineage>
        <taxon>Eukaryota</taxon>
        <taxon>Viridiplantae</taxon>
        <taxon>Streptophyta</taxon>
        <taxon>Embryophyta</taxon>
        <taxon>Tracheophyta</taxon>
        <taxon>Spermatophyta</taxon>
        <taxon>Magnoliopsida</taxon>
        <taxon>eudicotyledons</taxon>
        <taxon>Gunneridae</taxon>
        <taxon>Pentapetalae</taxon>
        <taxon>asterids</taxon>
        <taxon>campanulids</taxon>
        <taxon>Asterales</taxon>
        <taxon>Asteraceae</taxon>
        <taxon>Asteroideae</taxon>
        <taxon>Heliantheae alliance</taxon>
        <taxon>Heliantheae</taxon>
        <taxon>Ambrosia</taxon>
    </lineage>
</organism>
<feature type="region of interest" description="Disordered" evidence="2">
    <location>
        <begin position="19"/>
        <end position="41"/>
    </location>
</feature>
<dbReference type="AlphaFoldDB" id="A0AAD5C1L6"/>
<sequence length="339" mass="39369">MEQQLKHFSHEHLLNLIQLQPEHDNVNSDEEDEHEDENEDKDDIVVEEVRFGECNMCKEEIYSFQLCYYSCKDCDYNLHKFCAELPETQQNHPLHPGHNLTLTKRNPYTFVPKCSICKIEQRTFYMYTCSTCEFDIIDIVCATMYAQKMDHPSHPHQLQRCLGRMTCDKCRYYVHLDCATSRKEAFMSSILMPAGMGKTYKNFMDEDHPNLICCPFPDESVNLLKHLFINKGELVMKETIAGEMFSHPHPLILVDTLLNGSVSLHDPMKKVELFCDGCVRPVTSVPFYKCCQQDCGFVLHEWCTRLPSEIQHHPCHPEHKLVLLPKVPADMLGARAKHT</sequence>
<dbReference type="SUPFAM" id="SSF57889">
    <property type="entry name" value="Cysteine-rich domain"/>
    <property type="match status" value="3"/>
</dbReference>
<feature type="domain" description="DC1" evidence="3">
    <location>
        <begin position="93"/>
        <end position="142"/>
    </location>
</feature>
<dbReference type="PANTHER" id="PTHR32410:SF216">
    <property type="entry name" value="PHORBOL-ESTER_DAG-TYPE DOMAIN-CONTAINING PROTEIN"/>
    <property type="match status" value="1"/>
</dbReference>
<gene>
    <name evidence="4" type="ORF">M8C21_013376</name>
</gene>
<name>A0AAD5C1L6_AMBAR</name>
<reference evidence="4" key="1">
    <citation type="submission" date="2022-06" db="EMBL/GenBank/DDBJ databases">
        <title>Uncovering the hologenomic basis of an extraordinary plant invasion.</title>
        <authorList>
            <person name="Bieker V.C."/>
            <person name="Martin M.D."/>
            <person name="Gilbert T."/>
            <person name="Hodgins K."/>
            <person name="Battlay P."/>
            <person name="Petersen B."/>
            <person name="Wilson J."/>
        </authorList>
    </citation>
    <scope>NUCLEOTIDE SEQUENCE</scope>
    <source>
        <strain evidence="4">AA19_3_7</strain>
        <tissue evidence="4">Leaf</tissue>
    </source>
</reference>
<feature type="domain" description="DC1" evidence="3">
    <location>
        <begin position="245"/>
        <end position="303"/>
    </location>
</feature>
<evidence type="ECO:0000313" key="4">
    <source>
        <dbReference type="EMBL" id="KAI7733355.1"/>
    </source>
</evidence>
<dbReference type="Proteomes" id="UP001206925">
    <property type="component" value="Unassembled WGS sequence"/>
</dbReference>
<comment type="caution">
    <text evidence="4">The sequence shown here is derived from an EMBL/GenBank/DDBJ whole genome shotgun (WGS) entry which is preliminary data.</text>
</comment>
<dbReference type="InterPro" id="IPR004146">
    <property type="entry name" value="DC1"/>
</dbReference>
<accession>A0AAD5C1L6</accession>
<keyword evidence="1" id="KW-0677">Repeat</keyword>
<dbReference type="PANTHER" id="PTHR32410">
    <property type="entry name" value="CYSTEINE/HISTIDINE-RICH C1 DOMAIN FAMILY PROTEIN"/>
    <property type="match status" value="1"/>
</dbReference>
<dbReference type="EMBL" id="JAMZMK010010019">
    <property type="protein sequence ID" value="KAI7733355.1"/>
    <property type="molecule type" value="Genomic_DNA"/>
</dbReference>
<proteinExistence type="predicted"/>
<protein>
    <recommendedName>
        <fullName evidence="3">DC1 domain-containing protein</fullName>
    </recommendedName>
</protein>
<dbReference type="InterPro" id="IPR046349">
    <property type="entry name" value="C1-like_sf"/>
</dbReference>
<dbReference type="InterPro" id="IPR053192">
    <property type="entry name" value="Vacuole_Formation_Reg"/>
</dbReference>
<evidence type="ECO:0000256" key="2">
    <source>
        <dbReference type="SAM" id="MobiDB-lite"/>
    </source>
</evidence>
<evidence type="ECO:0000259" key="3">
    <source>
        <dbReference type="Pfam" id="PF03107"/>
    </source>
</evidence>
<feature type="compositionally biased region" description="Acidic residues" evidence="2">
    <location>
        <begin position="27"/>
        <end position="41"/>
    </location>
</feature>
<keyword evidence="5" id="KW-1185">Reference proteome</keyword>
<evidence type="ECO:0000256" key="1">
    <source>
        <dbReference type="ARBA" id="ARBA00022737"/>
    </source>
</evidence>
<dbReference type="Pfam" id="PF03107">
    <property type="entry name" value="C1_2"/>
    <property type="match status" value="2"/>
</dbReference>
<evidence type="ECO:0000313" key="5">
    <source>
        <dbReference type="Proteomes" id="UP001206925"/>
    </source>
</evidence>